<reference evidence="12" key="1">
    <citation type="submission" date="2019-08" db="EMBL/GenBank/DDBJ databases">
        <title>The genome of the North American firefly Photinus pyralis.</title>
        <authorList>
            <consortium name="Photinus pyralis genome working group"/>
            <person name="Fallon T.R."/>
            <person name="Sander Lower S.E."/>
            <person name="Weng J.-K."/>
        </authorList>
    </citation>
    <scope>NUCLEOTIDE SEQUENCE</scope>
    <source>
        <strain evidence="12">TRF0915ILg1</strain>
        <tissue evidence="12">Whole body</tissue>
    </source>
</reference>
<evidence type="ECO:0000259" key="11">
    <source>
        <dbReference type="PROSITE" id="PS50261"/>
    </source>
</evidence>
<dbReference type="OrthoDB" id="6134459at2759"/>
<evidence type="ECO:0000256" key="9">
    <source>
        <dbReference type="ARBA" id="ARBA00023224"/>
    </source>
</evidence>
<feature type="transmembrane region" description="Helical" evidence="10">
    <location>
        <begin position="437"/>
        <end position="457"/>
    </location>
</feature>
<sequence>MRIMEAKMKFVLCIYTFIYLTYNVVFTLEGPCNLKSSVNISDGVILENGSILKEGVVYNLENQIDGPDGSKLGCICRIIPCIRKCCPLDEYLASKNCTPTDRPLIKANSSLNNYHILIGNGCEKPKRRILVDPTASKKLNSFVVRPDGMLYIPHTHEVYYDAENYCLDYIDNITEPKALTCVSNNKLISATNVVGMIISMPFLLATFLVYALLPDRNLHGTSLMCYVLTLFGAYLLLVIIQLHPQDIEDNLCITVAIFAFFFFMVSFFMMNVMSIDIWWTFSGLRGFSGSRKEKERKRFLLYSGYAWGVPLLMVAIVVPLTLNDNLSSEAWYNPGIARGQCWFYEGVPKLVFFYGPIAILLAANLILFIITAYKIKRVQMETAVLKREDSRRHNYENDKQRFNLYLKLMLAMGINWSMEIISWVVNLTIVRVPIEAWYFTDFLNAAYGVFIFFIFVFKKNIWRLLKKRYYMMMGKPNLAKTITMVDYSPPITGSGNNNKNGVVNKQIVDDTSTSEIA</sequence>
<comment type="caution">
    <text evidence="12">The sequence shown here is derived from an EMBL/GenBank/DDBJ whole genome shotgun (WGS) entry which is preliminary data.</text>
</comment>
<feature type="transmembrane region" description="Helical" evidence="10">
    <location>
        <begin position="352"/>
        <end position="373"/>
    </location>
</feature>
<dbReference type="SUPFAM" id="SSF81321">
    <property type="entry name" value="Family A G protein-coupled receptor-like"/>
    <property type="match status" value="1"/>
</dbReference>
<feature type="transmembrane region" description="Helical" evidence="10">
    <location>
        <begin position="255"/>
        <end position="279"/>
    </location>
</feature>
<keyword evidence="13" id="KW-1185">Reference proteome</keyword>
<gene>
    <name evidence="12" type="ORF">ILUMI_21146</name>
</gene>
<keyword evidence="3 10" id="KW-0812">Transmembrane</keyword>
<feature type="transmembrane region" description="Helical" evidence="10">
    <location>
        <begin position="193"/>
        <end position="213"/>
    </location>
</feature>
<dbReference type="InterPro" id="IPR023311">
    <property type="entry name" value="Methusela_ecto_dom_2"/>
</dbReference>
<evidence type="ECO:0000256" key="8">
    <source>
        <dbReference type="ARBA" id="ARBA00023170"/>
    </source>
</evidence>
<evidence type="ECO:0000256" key="10">
    <source>
        <dbReference type="SAM" id="Phobius"/>
    </source>
</evidence>
<dbReference type="Gene3D" id="1.20.1070.10">
    <property type="entry name" value="Rhodopsin 7-helix transmembrane proteins"/>
    <property type="match status" value="1"/>
</dbReference>
<evidence type="ECO:0000256" key="4">
    <source>
        <dbReference type="ARBA" id="ARBA00022729"/>
    </source>
</evidence>
<keyword evidence="4" id="KW-0732">Signal</keyword>
<organism evidence="12 13">
    <name type="scientific">Ignelater luminosus</name>
    <name type="common">Cucubano</name>
    <name type="synonym">Pyrophorus luminosus</name>
    <dbReference type="NCBI Taxonomy" id="2038154"/>
    <lineage>
        <taxon>Eukaryota</taxon>
        <taxon>Metazoa</taxon>
        <taxon>Ecdysozoa</taxon>
        <taxon>Arthropoda</taxon>
        <taxon>Hexapoda</taxon>
        <taxon>Insecta</taxon>
        <taxon>Pterygota</taxon>
        <taxon>Neoptera</taxon>
        <taxon>Endopterygota</taxon>
        <taxon>Coleoptera</taxon>
        <taxon>Polyphaga</taxon>
        <taxon>Elateriformia</taxon>
        <taxon>Elateroidea</taxon>
        <taxon>Elateridae</taxon>
        <taxon>Agrypninae</taxon>
        <taxon>Pyrophorini</taxon>
        <taxon>Ignelater</taxon>
    </lineage>
</organism>
<evidence type="ECO:0000256" key="2">
    <source>
        <dbReference type="ARBA" id="ARBA00008979"/>
    </source>
</evidence>
<feature type="transmembrane region" description="Helical" evidence="10">
    <location>
        <begin position="225"/>
        <end position="243"/>
    </location>
</feature>
<keyword evidence="8" id="KW-0675">Receptor</keyword>
<dbReference type="Pfam" id="PF00002">
    <property type="entry name" value="7tm_2"/>
    <property type="match status" value="1"/>
</dbReference>
<dbReference type="PANTHER" id="PTHR47154">
    <property type="entry name" value="G-PROTEIN COUPLED RECEPTOR MTH-RELATED"/>
    <property type="match status" value="1"/>
</dbReference>
<evidence type="ECO:0000256" key="7">
    <source>
        <dbReference type="ARBA" id="ARBA00023136"/>
    </source>
</evidence>
<dbReference type="GO" id="GO:0012505">
    <property type="term" value="C:endomembrane system"/>
    <property type="evidence" value="ECO:0007669"/>
    <property type="project" value="UniProtKB-SubCell"/>
</dbReference>
<protein>
    <recommendedName>
        <fullName evidence="11">G-protein coupled receptors family 2 profile 2 domain-containing protein</fullName>
    </recommendedName>
</protein>
<dbReference type="InterPro" id="IPR051384">
    <property type="entry name" value="Mth_GPCR"/>
</dbReference>
<dbReference type="GO" id="GO:0005886">
    <property type="term" value="C:plasma membrane"/>
    <property type="evidence" value="ECO:0007669"/>
    <property type="project" value="TreeGrafter"/>
</dbReference>
<dbReference type="InterPro" id="IPR000832">
    <property type="entry name" value="GPCR_2_secretin-like"/>
</dbReference>
<dbReference type="Gene3D" id="2.170.180.11">
    <property type="entry name" value="Methuselah ectodomain, domain 2"/>
    <property type="match status" value="1"/>
</dbReference>
<evidence type="ECO:0000256" key="1">
    <source>
        <dbReference type="ARBA" id="ARBA00004127"/>
    </source>
</evidence>
<dbReference type="Proteomes" id="UP000801492">
    <property type="component" value="Unassembled WGS sequence"/>
</dbReference>
<feature type="transmembrane region" description="Helical" evidence="10">
    <location>
        <begin position="404"/>
        <end position="425"/>
    </location>
</feature>
<feature type="domain" description="G-protein coupled receptors family 2 profile 2" evidence="11">
    <location>
        <begin position="188"/>
        <end position="459"/>
    </location>
</feature>
<accession>A0A8K0FY85</accession>
<dbReference type="GO" id="GO:0007166">
    <property type="term" value="P:cell surface receptor signaling pathway"/>
    <property type="evidence" value="ECO:0007669"/>
    <property type="project" value="InterPro"/>
</dbReference>
<dbReference type="CDD" id="cd15039">
    <property type="entry name" value="7tmB3_Methuselah-like"/>
    <property type="match status" value="1"/>
</dbReference>
<keyword evidence="9" id="KW-0807">Transducer</keyword>
<evidence type="ECO:0000313" key="12">
    <source>
        <dbReference type="EMBL" id="KAF2885030.1"/>
    </source>
</evidence>
<comment type="subcellular location">
    <subcellularLocation>
        <location evidence="1">Endomembrane system</location>
        <topology evidence="1">Multi-pass membrane protein</topology>
    </subcellularLocation>
</comment>
<dbReference type="GO" id="GO:0008528">
    <property type="term" value="F:G protein-coupled peptide receptor activity"/>
    <property type="evidence" value="ECO:0007669"/>
    <property type="project" value="TreeGrafter"/>
</dbReference>
<dbReference type="AlphaFoldDB" id="A0A8K0FY85"/>
<evidence type="ECO:0000256" key="3">
    <source>
        <dbReference type="ARBA" id="ARBA00022692"/>
    </source>
</evidence>
<dbReference type="SUPFAM" id="SSF63877">
    <property type="entry name" value="Methuselah ectodomain"/>
    <property type="match status" value="1"/>
</dbReference>
<keyword evidence="5 10" id="KW-1133">Transmembrane helix</keyword>
<dbReference type="InterPro" id="IPR036272">
    <property type="entry name" value="Methuselah_N_sf"/>
</dbReference>
<dbReference type="PANTHER" id="PTHR47154:SF2">
    <property type="entry name" value="G-PROTEIN COUPLED RECEPTOR MTH-RELATED"/>
    <property type="match status" value="1"/>
</dbReference>
<proteinExistence type="inferred from homology"/>
<evidence type="ECO:0000313" key="13">
    <source>
        <dbReference type="Proteomes" id="UP000801492"/>
    </source>
</evidence>
<evidence type="ECO:0000256" key="5">
    <source>
        <dbReference type="ARBA" id="ARBA00022989"/>
    </source>
</evidence>
<dbReference type="InterPro" id="IPR017981">
    <property type="entry name" value="GPCR_2-like_7TM"/>
</dbReference>
<feature type="transmembrane region" description="Helical" evidence="10">
    <location>
        <begin position="299"/>
        <end position="322"/>
    </location>
</feature>
<comment type="similarity">
    <text evidence="2">Belongs to the G-protein coupled receptor 2 family. Mth subfamily.</text>
</comment>
<dbReference type="PROSITE" id="PS50261">
    <property type="entry name" value="G_PROTEIN_RECEP_F2_4"/>
    <property type="match status" value="1"/>
</dbReference>
<dbReference type="EMBL" id="VTPC01090042">
    <property type="protein sequence ID" value="KAF2885030.1"/>
    <property type="molecule type" value="Genomic_DNA"/>
</dbReference>
<evidence type="ECO:0000256" key="6">
    <source>
        <dbReference type="ARBA" id="ARBA00023040"/>
    </source>
</evidence>
<keyword evidence="6" id="KW-0297">G-protein coupled receptor</keyword>
<keyword evidence="7 10" id="KW-0472">Membrane</keyword>
<name>A0A8K0FY85_IGNLU</name>